<dbReference type="RefSeq" id="WP_091193986.1">
    <property type="nucleotide sequence ID" value="NZ_LT594324.1"/>
</dbReference>
<dbReference type="Proteomes" id="UP000198765">
    <property type="component" value="Chromosome I"/>
</dbReference>
<protein>
    <submittedName>
        <fullName evidence="1">Uncharacterized protein</fullName>
    </submittedName>
</protein>
<dbReference type="PATRIC" id="fig|299146.4.peg.2184"/>
<gene>
    <name evidence="1" type="ORF">GA0070621_2114</name>
</gene>
<sequence>MSQRYVVHLPVVAADLPAAQRLARVIGRWLLVLPQADPGEATVSAEDDQNVRYRVFCDLRMPGGRRCLLRADHDGPCTRRLRR</sequence>
<reference evidence="1 2" key="1">
    <citation type="submission" date="2016-06" db="EMBL/GenBank/DDBJ databases">
        <authorList>
            <person name="Kjaerup R.B."/>
            <person name="Dalgaard T.S."/>
            <person name="Juul-Madsen H.R."/>
        </authorList>
    </citation>
    <scope>NUCLEOTIDE SEQUENCE [LARGE SCALE GENOMIC DNA]</scope>
    <source>
        <strain evidence="1 2">DSM 45248</strain>
    </source>
</reference>
<dbReference type="OrthoDB" id="3398122at2"/>
<dbReference type="EMBL" id="LT594324">
    <property type="protein sequence ID" value="SBT44613.1"/>
    <property type="molecule type" value="Genomic_DNA"/>
</dbReference>
<organism evidence="1 2">
    <name type="scientific">Micromonospora narathiwatensis</name>
    <dbReference type="NCBI Taxonomy" id="299146"/>
    <lineage>
        <taxon>Bacteria</taxon>
        <taxon>Bacillati</taxon>
        <taxon>Actinomycetota</taxon>
        <taxon>Actinomycetes</taxon>
        <taxon>Micromonosporales</taxon>
        <taxon>Micromonosporaceae</taxon>
        <taxon>Micromonospora</taxon>
    </lineage>
</organism>
<evidence type="ECO:0000313" key="1">
    <source>
        <dbReference type="EMBL" id="SBT44613.1"/>
    </source>
</evidence>
<evidence type="ECO:0000313" key="2">
    <source>
        <dbReference type="Proteomes" id="UP000198765"/>
    </source>
</evidence>
<proteinExistence type="predicted"/>
<accession>A0A1A8ZL61</accession>
<name>A0A1A8ZL61_9ACTN</name>
<keyword evidence="2" id="KW-1185">Reference proteome</keyword>
<dbReference type="AlphaFoldDB" id="A0A1A8ZL61"/>